<dbReference type="Proteomes" id="UP000002735">
    <property type="component" value="Chromosome"/>
</dbReference>
<proteinExistence type="predicted"/>
<dbReference type="KEGG" id="dze:Dd1591_4061"/>
<dbReference type="EMBL" id="CP001655">
    <property type="protein sequence ID" value="ACT08859.1"/>
    <property type="molecule type" value="Genomic_DNA"/>
</dbReference>
<dbReference type="HOGENOM" id="CLU_3250617_0_0_6"/>
<gene>
    <name evidence="1" type="ordered locus">Dd1591_4061</name>
</gene>
<reference evidence="1 2" key="1">
    <citation type="submission" date="2009-06" db="EMBL/GenBank/DDBJ databases">
        <title>Complete sequence of Dickeya zeae Ech1591.</title>
        <authorList>
            <consortium name="US DOE Joint Genome Institute"/>
            <person name="Lucas S."/>
            <person name="Copeland A."/>
            <person name="Lapidus A."/>
            <person name="Glavina del Rio T."/>
            <person name="Tice H."/>
            <person name="Bruce D."/>
            <person name="Goodwin L."/>
            <person name="Pitluck S."/>
            <person name="Chertkov O."/>
            <person name="Brettin T."/>
            <person name="Detter J.C."/>
            <person name="Han C."/>
            <person name="Larimer F."/>
            <person name="Land M."/>
            <person name="Hauser L."/>
            <person name="Kyrpides N."/>
            <person name="Ovchinnikova G."/>
            <person name="Balakrishnan V."/>
            <person name="Glasner J."/>
            <person name="Perna N.T."/>
        </authorList>
    </citation>
    <scope>NUCLEOTIDE SEQUENCE [LARGE SCALE GENOMIC DNA]</scope>
    <source>
        <strain evidence="1 2">Ech1591</strain>
    </source>
</reference>
<accession>C6CP60</accession>
<sequence length="42" mass="4541">MSQDVATQTWGIKQNDRAACGCPGRSSFRLNHVVNPAGITPR</sequence>
<name>C6CP60_DICC1</name>
<evidence type="ECO:0000313" key="1">
    <source>
        <dbReference type="EMBL" id="ACT08859.1"/>
    </source>
</evidence>
<organism evidence="1 2">
    <name type="scientific">Dickeya chrysanthemi (strain Ech1591)</name>
    <name type="common">Dickeya zeae (strain Ech1591)</name>
    <dbReference type="NCBI Taxonomy" id="561229"/>
    <lineage>
        <taxon>Bacteria</taxon>
        <taxon>Pseudomonadati</taxon>
        <taxon>Pseudomonadota</taxon>
        <taxon>Gammaproteobacteria</taxon>
        <taxon>Enterobacterales</taxon>
        <taxon>Pectobacteriaceae</taxon>
        <taxon>Dickeya</taxon>
    </lineage>
</organism>
<evidence type="ECO:0000313" key="2">
    <source>
        <dbReference type="Proteomes" id="UP000002735"/>
    </source>
</evidence>
<dbReference type="AlphaFoldDB" id="C6CP60"/>
<protein>
    <submittedName>
        <fullName evidence="1">Uncharacterized protein</fullName>
    </submittedName>
</protein>